<accession>A0A071MG29</accession>
<dbReference type="SUPFAM" id="SSF51735">
    <property type="entry name" value="NAD(P)-binding Rossmann-fold domains"/>
    <property type="match status" value="1"/>
</dbReference>
<sequence length="296" mass="32568">MAKVFVTGLDGFTGRYMAEELIRSGHEVCGIVHKPISGAPWRTHVCDLLDLDALVRVLSDEKPDAVVHLAAIAFVQHGDVGAIYQTNVVGTRNLLDALTRAACRPQAVLLASSANVYGNSDREVIDETTAPAPANDYAISKLAMEMVAHTWQDKLPIVVVRPFNYTGVGQDERFLLPKIIRHFSERAVRIELGNLNVVRDFSDVRMVVAAYRKLIEGDFAGRTFNVCSGVGYSLQDVLATVQELSGHELEVKVNPQFVRANEVHKLVGNCRALEHAIGSTHAIPLRNTLAWMLEHP</sequence>
<dbReference type="Gene3D" id="3.40.50.720">
    <property type="entry name" value="NAD(P)-binding Rossmann-like Domain"/>
    <property type="match status" value="1"/>
</dbReference>
<dbReference type="Gene3D" id="3.90.25.10">
    <property type="entry name" value="UDP-galactose 4-epimerase, domain 1"/>
    <property type="match status" value="1"/>
</dbReference>
<evidence type="ECO:0000313" key="4">
    <source>
        <dbReference type="EMBL" id="KEA59844.1"/>
    </source>
</evidence>
<reference evidence="4" key="1">
    <citation type="submission" date="2014-04" db="EMBL/GenBank/DDBJ databases">
        <title>In planta biocontrol of soil-borne Fusarium wilt of banana through a plant endophytic bacterium, Burkholderia cenocepacia 869T2.</title>
        <authorList>
            <person name="Ho Y.-N."/>
            <person name="Chiang H.-M."/>
            <person name="Chao C.-P."/>
            <person name="Su C.-C."/>
            <person name="Hsu H.-F."/>
            <person name="Guo C.-T."/>
            <person name="Hsieh J.-L."/>
            <person name="Huang C.-C."/>
        </authorList>
    </citation>
    <scope>NUCLEOTIDE SEQUENCE [LARGE SCALE GENOMIC DNA]</scope>
    <source>
        <strain evidence="4">869T2</strain>
    </source>
</reference>
<evidence type="ECO:0000256" key="1">
    <source>
        <dbReference type="ARBA" id="ARBA00005125"/>
    </source>
</evidence>
<dbReference type="InterPro" id="IPR036291">
    <property type="entry name" value="NAD(P)-bd_dom_sf"/>
</dbReference>
<comment type="similarity">
    <text evidence="2">Belongs to the NAD(P)-dependent epimerase/dehydratase family.</text>
</comment>
<name>A0A071MG29_9BURK</name>
<organism evidence="4">
    <name type="scientific">Burkholderia cenocepacia</name>
    <dbReference type="NCBI Taxonomy" id="95486"/>
    <lineage>
        <taxon>Bacteria</taxon>
        <taxon>Pseudomonadati</taxon>
        <taxon>Pseudomonadota</taxon>
        <taxon>Betaproteobacteria</taxon>
        <taxon>Burkholderiales</taxon>
        <taxon>Burkholderiaceae</taxon>
        <taxon>Burkholderia</taxon>
        <taxon>Burkholderia cepacia complex</taxon>
    </lineage>
</organism>
<dbReference type="Pfam" id="PF01370">
    <property type="entry name" value="Epimerase"/>
    <property type="match status" value="1"/>
</dbReference>
<comment type="pathway">
    <text evidence="1">Bacterial outer membrane biogenesis; LPS O-antigen biosynthesis.</text>
</comment>
<proteinExistence type="inferred from homology"/>
<gene>
    <name evidence="4" type="ORF">DT99_09555</name>
</gene>
<comment type="caution">
    <text evidence="4">The sequence shown here is derived from an EMBL/GenBank/DDBJ whole genome shotgun (WGS) entry which is preliminary data.</text>
</comment>
<dbReference type="InterPro" id="IPR001509">
    <property type="entry name" value="Epimerase_deHydtase"/>
</dbReference>
<dbReference type="EMBL" id="JJOA01000008">
    <property type="protein sequence ID" value="KEA59844.1"/>
    <property type="molecule type" value="Genomic_DNA"/>
</dbReference>
<dbReference type="OrthoDB" id="5295702at2"/>
<evidence type="ECO:0000256" key="2">
    <source>
        <dbReference type="ARBA" id="ARBA00007637"/>
    </source>
</evidence>
<evidence type="ECO:0000259" key="3">
    <source>
        <dbReference type="Pfam" id="PF01370"/>
    </source>
</evidence>
<protein>
    <submittedName>
        <fullName evidence="4">GDP-6-deoxy-D-lyxo-4-hexulose reductase</fullName>
    </submittedName>
</protein>
<feature type="domain" description="NAD-dependent epimerase/dehydratase" evidence="3">
    <location>
        <begin position="4"/>
        <end position="227"/>
    </location>
</feature>
<dbReference type="AlphaFoldDB" id="A0A071MG29"/>
<dbReference type="PANTHER" id="PTHR43000">
    <property type="entry name" value="DTDP-D-GLUCOSE 4,6-DEHYDRATASE-RELATED"/>
    <property type="match status" value="1"/>
</dbReference>